<evidence type="ECO:0000313" key="7">
    <source>
        <dbReference type="Proteomes" id="UP000178538"/>
    </source>
</evidence>
<dbReference type="GO" id="GO:0006457">
    <property type="term" value="P:protein folding"/>
    <property type="evidence" value="ECO:0007669"/>
    <property type="project" value="InterPro"/>
</dbReference>
<keyword evidence="3" id="KW-0963">Cytoplasm</keyword>
<dbReference type="InterPro" id="IPR009012">
    <property type="entry name" value="GrpE_head"/>
</dbReference>
<dbReference type="GO" id="GO:0051082">
    <property type="term" value="F:unfolded protein binding"/>
    <property type="evidence" value="ECO:0007669"/>
    <property type="project" value="TreeGrafter"/>
</dbReference>
<dbReference type="PRINTS" id="PR00773">
    <property type="entry name" value="GRPEPROTEIN"/>
</dbReference>
<evidence type="ECO:0000256" key="2">
    <source>
        <dbReference type="ARBA" id="ARBA00023186"/>
    </source>
</evidence>
<dbReference type="SUPFAM" id="SSF58014">
    <property type="entry name" value="Coiled-coil domain of nucleotide exchange factor GrpE"/>
    <property type="match status" value="1"/>
</dbReference>
<protein>
    <recommendedName>
        <fullName evidence="3">Protein GrpE</fullName>
    </recommendedName>
    <alternativeName>
        <fullName evidence="3">HSP-70 cofactor</fullName>
    </alternativeName>
</protein>
<dbReference type="InterPro" id="IPR013805">
    <property type="entry name" value="GrpE_CC"/>
</dbReference>
<evidence type="ECO:0000256" key="1">
    <source>
        <dbReference type="ARBA" id="ARBA00009054"/>
    </source>
</evidence>
<dbReference type="HAMAP" id="MF_01151">
    <property type="entry name" value="GrpE"/>
    <property type="match status" value="1"/>
</dbReference>
<keyword evidence="3" id="KW-0346">Stress response</keyword>
<dbReference type="CDD" id="cd00446">
    <property type="entry name" value="GrpE"/>
    <property type="match status" value="1"/>
</dbReference>
<evidence type="ECO:0000256" key="4">
    <source>
        <dbReference type="RuleBase" id="RU004478"/>
    </source>
</evidence>
<dbReference type="Pfam" id="PF01025">
    <property type="entry name" value="GrpE"/>
    <property type="match status" value="1"/>
</dbReference>
<dbReference type="AlphaFoldDB" id="A0A1G2T0S6"/>
<comment type="similarity">
    <text evidence="1 3 4">Belongs to the GrpE family.</text>
</comment>
<name>A0A1G2T0S6_9BACT</name>
<evidence type="ECO:0000256" key="5">
    <source>
        <dbReference type="SAM" id="MobiDB-lite"/>
    </source>
</evidence>
<comment type="function">
    <text evidence="3">Participates actively in the response to hyperosmotic and heat shock by preventing the aggregation of stress-denatured proteins, in association with DnaK and GrpE. It is the nucleotide exchange factor for DnaK and may function as a thermosensor. Unfolded proteins bind initially to DnaJ; upon interaction with the DnaJ-bound protein, DnaK hydrolyzes its bound ATP, resulting in the formation of a stable complex. GrpE releases ADP from DnaK; ATP binding to DnaK triggers the release of the substrate protein, thus completing the reaction cycle. Several rounds of ATP-dependent interactions between DnaJ, DnaK and GrpE are required for fully efficient folding.</text>
</comment>
<dbReference type="SUPFAM" id="SSF51064">
    <property type="entry name" value="Head domain of nucleotide exchange factor GrpE"/>
    <property type="match status" value="1"/>
</dbReference>
<proteinExistence type="inferred from homology"/>
<keyword evidence="2 3" id="KW-0143">Chaperone</keyword>
<feature type="region of interest" description="Disordered" evidence="5">
    <location>
        <begin position="1"/>
        <end position="20"/>
    </location>
</feature>
<comment type="subcellular location">
    <subcellularLocation>
        <location evidence="3">Cytoplasm</location>
    </subcellularLocation>
</comment>
<dbReference type="InterPro" id="IPR000740">
    <property type="entry name" value="GrpE"/>
</dbReference>
<comment type="subunit">
    <text evidence="3">Homodimer.</text>
</comment>
<evidence type="ECO:0000256" key="3">
    <source>
        <dbReference type="HAMAP-Rule" id="MF_01151"/>
    </source>
</evidence>
<organism evidence="6 7">
    <name type="scientific">Candidatus Zambryskibacteria bacterium RIFCSPHIGHO2_01_FULL_44_22b</name>
    <dbReference type="NCBI Taxonomy" id="1802737"/>
    <lineage>
        <taxon>Bacteria</taxon>
        <taxon>Candidatus Zambryskiibacteriota</taxon>
    </lineage>
</organism>
<gene>
    <name evidence="3" type="primary">grpE</name>
    <name evidence="6" type="ORF">A2832_00175</name>
</gene>
<dbReference type="Gene3D" id="3.90.20.20">
    <property type="match status" value="1"/>
</dbReference>
<dbReference type="Proteomes" id="UP000178538">
    <property type="component" value="Unassembled WGS sequence"/>
</dbReference>
<dbReference type="GO" id="GO:0042803">
    <property type="term" value="F:protein homodimerization activity"/>
    <property type="evidence" value="ECO:0007669"/>
    <property type="project" value="InterPro"/>
</dbReference>
<dbReference type="PANTHER" id="PTHR21237">
    <property type="entry name" value="GRPE PROTEIN"/>
    <property type="match status" value="1"/>
</dbReference>
<dbReference type="GO" id="GO:0005737">
    <property type="term" value="C:cytoplasm"/>
    <property type="evidence" value="ECO:0007669"/>
    <property type="project" value="UniProtKB-SubCell"/>
</dbReference>
<reference evidence="6 7" key="1">
    <citation type="journal article" date="2016" name="Nat. Commun.">
        <title>Thousands of microbial genomes shed light on interconnected biogeochemical processes in an aquifer system.</title>
        <authorList>
            <person name="Anantharaman K."/>
            <person name="Brown C.T."/>
            <person name="Hug L.A."/>
            <person name="Sharon I."/>
            <person name="Castelle C.J."/>
            <person name="Probst A.J."/>
            <person name="Thomas B.C."/>
            <person name="Singh A."/>
            <person name="Wilkins M.J."/>
            <person name="Karaoz U."/>
            <person name="Brodie E.L."/>
            <person name="Williams K.H."/>
            <person name="Hubbard S.S."/>
            <person name="Banfield J.F."/>
        </authorList>
    </citation>
    <scope>NUCLEOTIDE SEQUENCE [LARGE SCALE GENOMIC DNA]</scope>
</reference>
<dbReference type="GO" id="GO:0000774">
    <property type="term" value="F:adenyl-nucleotide exchange factor activity"/>
    <property type="evidence" value="ECO:0007669"/>
    <property type="project" value="InterPro"/>
</dbReference>
<dbReference type="Gene3D" id="2.30.22.10">
    <property type="entry name" value="Head domain of nucleotide exchange factor GrpE"/>
    <property type="match status" value="1"/>
</dbReference>
<comment type="caution">
    <text evidence="6">The sequence shown here is derived from an EMBL/GenBank/DDBJ whole genome shotgun (WGS) entry which is preliminary data.</text>
</comment>
<sequence>MDREEKKENEEAEIVQEGLDDSVVEEENSREQIKKLKEKLAVAEAKAKEYLDGWQRSQADFVNLRKRDEEAKKEFMKFVSLEVVKDLIPVLDALSLGNNEPVYKLLMQTLGKHGLRESNPVGEEFNPEFHEAIGVIPTKKKEDNHKILEVVQKGYILQGKIIRPAKVKMGEYHE</sequence>
<dbReference type="STRING" id="1802737.A2832_00175"/>
<dbReference type="EMBL" id="MHVG01000017">
    <property type="protein sequence ID" value="OHA90732.1"/>
    <property type="molecule type" value="Genomic_DNA"/>
</dbReference>
<evidence type="ECO:0000313" key="6">
    <source>
        <dbReference type="EMBL" id="OHA90732.1"/>
    </source>
</evidence>
<dbReference type="PANTHER" id="PTHR21237:SF23">
    <property type="entry name" value="GRPE PROTEIN HOMOLOG, MITOCHONDRIAL"/>
    <property type="match status" value="1"/>
</dbReference>
<dbReference type="GO" id="GO:0051087">
    <property type="term" value="F:protein-folding chaperone binding"/>
    <property type="evidence" value="ECO:0007669"/>
    <property type="project" value="InterPro"/>
</dbReference>
<feature type="compositionally biased region" description="Acidic residues" evidence="5">
    <location>
        <begin position="10"/>
        <end position="20"/>
    </location>
</feature>
<accession>A0A1G2T0S6</accession>